<gene>
    <name evidence="8" type="ORF">FSB_LOCUS24840</name>
</gene>
<organism evidence="8">
    <name type="scientific">Fagus sylvatica</name>
    <name type="common">Beechnut</name>
    <dbReference type="NCBI Taxonomy" id="28930"/>
    <lineage>
        <taxon>Eukaryota</taxon>
        <taxon>Viridiplantae</taxon>
        <taxon>Streptophyta</taxon>
        <taxon>Embryophyta</taxon>
        <taxon>Tracheophyta</taxon>
        <taxon>Spermatophyta</taxon>
        <taxon>Magnoliopsida</taxon>
        <taxon>eudicotyledons</taxon>
        <taxon>Gunneridae</taxon>
        <taxon>Pentapetalae</taxon>
        <taxon>rosids</taxon>
        <taxon>fabids</taxon>
        <taxon>Fagales</taxon>
        <taxon>Fagaceae</taxon>
        <taxon>Fagus</taxon>
    </lineage>
</organism>
<dbReference type="CDD" id="cd16454">
    <property type="entry name" value="RING-H2_PA-TM-RING"/>
    <property type="match status" value="1"/>
</dbReference>
<proteinExistence type="predicted"/>
<dbReference type="InterPro" id="IPR001841">
    <property type="entry name" value="Znf_RING"/>
</dbReference>
<dbReference type="PANTHER" id="PTHR15710:SF229">
    <property type="entry name" value="E3 UBIQUITIN-PROTEIN LIGASE RNF181-LIKE"/>
    <property type="match status" value="1"/>
</dbReference>
<dbReference type="PROSITE" id="PS50089">
    <property type="entry name" value="ZF_RING_2"/>
    <property type="match status" value="1"/>
</dbReference>
<dbReference type="SMART" id="SM00184">
    <property type="entry name" value="RING"/>
    <property type="match status" value="1"/>
</dbReference>
<evidence type="ECO:0000256" key="5">
    <source>
        <dbReference type="ARBA" id="ARBA00022833"/>
    </source>
</evidence>
<dbReference type="PANTHER" id="PTHR15710">
    <property type="entry name" value="E3 UBIQUITIN-PROTEIN LIGASE PRAJA"/>
    <property type="match status" value="1"/>
</dbReference>
<dbReference type="Pfam" id="PF13639">
    <property type="entry name" value="zf-RING_2"/>
    <property type="match status" value="1"/>
</dbReference>
<evidence type="ECO:0000256" key="4">
    <source>
        <dbReference type="ARBA" id="ARBA00022771"/>
    </source>
</evidence>
<keyword evidence="3" id="KW-0479">Metal-binding</keyword>
<protein>
    <recommendedName>
        <fullName evidence="2">RING-type E3 ubiquitin transferase</fullName>
        <ecNumber evidence="2">2.3.2.27</ecNumber>
    </recommendedName>
</protein>
<evidence type="ECO:0000256" key="1">
    <source>
        <dbReference type="ARBA" id="ARBA00000900"/>
    </source>
</evidence>
<dbReference type="GO" id="GO:0008270">
    <property type="term" value="F:zinc ion binding"/>
    <property type="evidence" value="ECO:0007669"/>
    <property type="project" value="UniProtKB-KW"/>
</dbReference>
<feature type="domain" description="RING-type" evidence="7">
    <location>
        <begin position="191"/>
        <end position="232"/>
    </location>
</feature>
<accession>A0A2N9GC25</accession>
<dbReference type="FunFam" id="3.30.40.10:FF:000781">
    <property type="entry name" value="Uncharacterized protein"/>
    <property type="match status" value="1"/>
</dbReference>
<evidence type="ECO:0000256" key="2">
    <source>
        <dbReference type="ARBA" id="ARBA00012483"/>
    </source>
</evidence>
<reference evidence="8" key="1">
    <citation type="submission" date="2018-02" db="EMBL/GenBank/DDBJ databases">
        <authorList>
            <person name="Cohen D.B."/>
            <person name="Kent A.D."/>
        </authorList>
    </citation>
    <scope>NUCLEOTIDE SEQUENCE</scope>
</reference>
<evidence type="ECO:0000256" key="3">
    <source>
        <dbReference type="ARBA" id="ARBA00022723"/>
    </source>
</evidence>
<name>A0A2N9GC25_FAGSY</name>
<sequence length="239" mass="27233">MSDGSRLTVENRDFVSHVWQRSQPSNQPPPSQTSSHCKHGFLIEFFWSVLCQTKNYFGDCHEPLTDQSHTFRRFTTVWLPTHSVLLHDNGSGLSSFFRRCNIPIQTHEQLLRKIEAVARRAGTSSMLPIVVDLKYTLLTEVKMPDPDEVVDTVILNSIETYDPKPIPATISSIEGLEKVRLQQGSDSDGECIICMQEFETGSEITRMPCSHVYHGDCIVKWLKTSHFCPLCRYPMPCDD</sequence>
<dbReference type="EMBL" id="OIVN01001719">
    <property type="protein sequence ID" value="SPC96958.1"/>
    <property type="molecule type" value="Genomic_DNA"/>
</dbReference>
<dbReference type="InterPro" id="IPR013083">
    <property type="entry name" value="Znf_RING/FYVE/PHD"/>
</dbReference>
<dbReference type="AlphaFoldDB" id="A0A2N9GC25"/>
<dbReference type="SUPFAM" id="SSF57850">
    <property type="entry name" value="RING/U-box"/>
    <property type="match status" value="1"/>
</dbReference>
<comment type="catalytic activity">
    <reaction evidence="1">
        <text>S-ubiquitinyl-[E2 ubiquitin-conjugating enzyme]-L-cysteine + [acceptor protein]-L-lysine = [E2 ubiquitin-conjugating enzyme]-L-cysteine + N(6)-ubiquitinyl-[acceptor protein]-L-lysine.</text>
        <dbReference type="EC" id="2.3.2.27"/>
    </reaction>
</comment>
<dbReference type="GO" id="GO:0005737">
    <property type="term" value="C:cytoplasm"/>
    <property type="evidence" value="ECO:0007669"/>
    <property type="project" value="TreeGrafter"/>
</dbReference>
<dbReference type="EC" id="2.3.2.27" evidence="2"/>
<keyword evidence="5" id="KW-0862">Zinc</keyword>
<dbReference type="GO" id="GO:0061630">
    <property type="term" value="F:ubiquitin protein ligase activity"/>
    <property type="evidence" value="ECO:0007669"/>
    <property type="project" value="UniProtKB-EC"/>
</dbReference>
<evidence type="ECO:0000256" key="6">
    <source>
        <dbReference type="PROSITE-ProRule" id="PRU00175"/>
    </source>
</evidence>
<evidence type="ECO:0000259" key="7">
    <source>
        <dbReference type="PROSITE" id="PS50089"/>
    </source>
</evidence>
<dbReference type="GO" id="GO:0016567">
    <property type="term" value="P:protein ubiquitination"/>
    <property type="evidence" value="ECO:0007669"/>
    <property type="project" value="TreeGrafter"/>
</dbReference>
<dbReference type="Gene3D" id="3.30.40.10">
    <property type="entry name" value="Zinc/RING finger domain, C3HC4 (zinc finger)"/>
    <property type="match status" value="1"/>
</dbReference>
<evidence type="ECO:0000313" key="8">
    <source>
        <dbReference type="EMBL" id="SPC96958.1"/>
    </source>
</evidence>
<keyword evidence="4 6" id="KW-0863">Zinc-finger</keyword>